<dbReference type="InterPro" id="IPR013969">
    <property type="entry name" value="Oligosacch_biosynth_Alg14"/>
</dbReference>
<gene>
    <name evidence="6" type="ORF">KME60_26605</name>
</gene>
<dbReference type="NCBIfam" id="NF041549">
    <property type="entry name" value="PssD"/>
    <property type="match status" value="1"/>
</dbReference>
<keyword evidence="3" id="KW-0256">Endoplasmic reticulum</keyword>
<dbReference type="GO" id="GO:0004577">
    <property type="term" value="F:N-acetylglucosaminyldiphosphodolichol N-acetylglucosaminyltransferase activity"/>
    <property type="evidence" value="ECO:0007669"/>
    <property type="project" value="TreeGrafter"/>
</dbReference>
<accession>A0A951QTT5</accession>
<evidence type="ECO:0000256" key="4">
    <source>
        <dbReference type="ARBA" id="ARBA00022989"/>
    </source>
</evidence>
<comment type="caution">
    <text evidence="6">The sequence shown here is derived from an EMBL/GenBank/DDBJ whole genome shotgun (WGS) entry which is preliminary data.</text>
</comment>
<dbReference type="PANTHER" id="PTHR12154:SF4">
    <property type="entry name" value="UDP-N-ACETYLGLUCOSAMINE TRANSFERASE SUBUNIT ALG14 HOMOLOG"/>
    <property type="match status" value="1"/>
</dbReference>
<keyword evidence="6" id="KW-0808">Transferase</keyword>
<reference evidence="6" key="2">
    <citation type="journal article" date="2022" name="Microbiol. Resour. Announc.">
        <title>Metagenome Sequencing to Explore Phylogenomics of Terrestrial Cyanobacteria.</title>
        <authorList>
            <person name="Ward R.D."/>
            <person name="Stajich J.E."/>
            <person name="Johansen J.R."/>
            <person name="Huntemann M."/>
            <person name="Clum A."/>
            <person name="Foster B."/>
            <person name="Foster B."/>
            <person name="Roux S."/>
            <person name="Palaniappan K."/>
            <person name="Varghese N."/>
            <person name="Mukherjee S."/>
            <person name="Reddy T.B.K."/>
            <person name="Daum C."/>
            <person name="Copeland A."/>
            <person name="Chen I.A."/>
            <person name="Ivanova N.N."/>
            <person name="Kyrpides N.C."/>
            <person name="Shapiro N."/>
            <person name="Eloe-Fadrosh E.A."/>
            <person name="Pietrasiak N."/>
        </authorList>
    </citation>
    <scope>NUCLEOTIDE SEQUENCE</scope>
    <source>
        <strain evidence="6">GSE-NOS-MK-12-04C</strain>
    </source>
</reference>
<evidence type="ECO:0000256" key="2">
    <source>
        <dbReference type="ARBA" id="ARBA00022692"/>
    </source>
</evidence>
<keyword evidence="4" id="KW-1133">Transmembrane helix</keyword>
<evidence type="ECO:0000256" key="3">
    <source>
        <dbReference type="ARBA" id="ARBA00022824"/>
    </source>
</evidence>
<keyword evidence="5" id="KW-0472">Membrane</keyword>
<evidence type="ECO:0000256" key="5">
    <source>
        <dbReference type="ARBA" id="ARBA00023136"/>
    </source>
</evidence>
<keyword evidence="2" id="KW-0812">Transmembrane</keyword>
<dbReference type="Gene3D" id="3.40.50.2000">
    <property type="entry name" value="Glycogen Phosphorylase B"/>
    <property type="match status" value="1"/>
</dbReference>
<reference evidence="6" key="1">
    <citation type="submission" date="2021-05" db="EMBL/GenBank/DDBJ databases">
        <authorList>
            <person name="Pietrasiak N."/>
            <person name="Ward R."/>
            <person name="Stajich J.E."/>
            <person name="Kurbessoian T."/>
        </authorList>
    </citation>
    <scope>NUCLEOTIDE SEQUENCE</scope>
    <source>
        <strain evidence="6">GSE-NOS-MK-12-04C</strain>
    </source>
</reference>
<evidence type="ECO:0000256" key="1">
    <source>
        <dbReference type="ARBA" id="ARBA00004389"/>
    </source>
</evidence>
<organism evidence="6 7">
    <name type="scientific">Cyanomargarita calcarea GSE-NOS-MK-12-04C</name>
    <dbReference type="NCBI Taxonomy" id="2839659"/>
    <lineage>
        <taxon>Bacteria</taxon>
        <taxon>Bacillati</taxon>
        <taxon>Cyanobacteriota</taxon>
        <taxon>Cyanophyceae</taxon>
        <taxon>Nostocales</taxon>
        <taxon>Cyanomargaritaceae</taxon>
        <taxon>Cyanomargarita</taxon>
    </lineage>
</organism>
<evidence type="ECO:0000313" key="7">
    <source>
        <dbReference type="Proteomes" id="UP000729701"/>
    </source>
</evidence>
<dbReference type="EMBL" id="JAHHGZ010000036">
    <property type="protein sequence ID" value="MBW4670897.1"/>
    <property type="molecule type" value="Genomic_DNA"/>
</dbReference>
<protein>
    <submittedName>
        <fullName evidence="6">UDP-N-acetylglucosamine--LPS N-acetylglucosamine transferase</fullName>
    </submittedName>
</protein>
<sequence length="148" mass="16841">MKIILVSTSGGHFSTMRGLEAFWSQHERVWVTDLKKDTEVLKGKEKVYWLPYQGPRQIIPFVVNFPTALRIVSQEEPTLIVSTGASIAVNFAIVAKLFGIKFVFIESISRSKELSLSGKLIYLICNEFYVQWPNLCSKYPKAIFKGHV</sequence>
<dbReference type="AlphaFoldDB" id="A0A951QTT5"/>
<proteinExistence type="predicted"/>
<evidence type="ECO:0000313" key="6">
    <source>
        <dbReference type="EMBL" id="MBW4670897.1"/>
    </source>
</evidence>
<dbReference type="Pfam" id="PF08660">
    <property type="entry name" value="Alg14"/>
    <property type="match status" value="1"/>
</dbReference>
<dbReference type="Proteomes" id="UP000729701">
    <property type="component" value="Unassembled WGS sequence"/>
</dbReference>
<dbReference type="PANTHER" id="PTHR12154">
    <property type="entry name" value="GLYCOSYL TRANSFERASE-RELATED"/>
    <property type="match status" value="1"/>
</dbReference>
<comment type="subcellular location">
    <subcellularLocation>
        <location evidence="1">Endoplasmic reticulum membrane</location>
        <topology evidence="1">Single-pass membrane protein</topology>
    </subcellularLocation>
</comment>
<dbReference type="GO" id="GO:0006488">
    <property type="term" value="P:dolichol-linked oligosaccharide biosynthetic process"/>
    <property type="evidence" value="ECO:0007669"/>
    <property type="project" value="InterPro"/>
</dbReference>
<name>A0A951QTT5_9CYAN</name>